<protein>
    <submittedName>
        <fullName evidence="2">Uncharacterized protein</fullName>
    </submittedName>
</protein>
<proteinExistence type="predicted"/>
<dbReference type="EMBL" id="MU839834">
    <property type="protein sequence ID" value="KAK1755282.1"/>
    <property type="molecule type" value="Genomic_DNA"/>
</dbReference>
<gene>
    <name evidence="2" type="ORF">QBC47DRAFT_213343</name>
</gene>
<evidence type="ECO:0000313" key="2">
    <source>
        <dbReference type="EMBL" id="KAK1755282.1"/>
    </source>
</evidence>
<sequence>MIVCQPAGMPPEIAYARRCLGIVQSRCKSAGPPICISCSNTGGSKHRRSNAGNRVVHSHCHAAFATRRCHSSSPAWCVLSSPTDTSSKHVNIGREWHPSRSFPGRPRLKSGGKEQSGGCGHEVGDRGISKVPAGVKVLAATLRGCCRGTAGHQARYAEQHGRRANVGSPNALFPFRSPASPRRAHAGDPHSPRVLNHVPSRSMASMHQKARDVALLDPTPDLVTSTRHGPHRAAPITCRFKQVARCW</sequence>
<dbReference type="Proteomes" id="UP001239445">
    <property type="component" value="Unassembled WGS sequence"/>
</dbReference>
<keyword evidence="3" id="KW-1185">Reference proteome</keyword>
<name>A0AAJ0BC34_9PEZI</name>
<evidence type="ECO:0000313" key="3">
    <source>
        <dbReference type="Proteomes" id="UP001239445"/>
    </source>
</evidence>
<reference evidence="2" key="1">
    <citation type="submission" date="2023-06" db="EMBL/GenBank/DDBJ databases">
        <title>Genome-scale phylogeny and comparative genomics of the fungal order Sordariales.</title>
        <authorList>
            <consortium name="Lawrence Berkeley National Laboratory"/>
            <person name="Hensen N."/>
            <person name="Bonometti L."/>
            <person name="Westerberg I."/>
            <person name="Brannstrom I.O."/>
            <person name="Guillou S."/>
            <person name="Cros-Aarteil S."/>
            <person name="Calhoun S."/>
            <person name="Haridas S."/>
            <person name="Kuo A."/>
            <person name="Mondo S."/>
            <person name="Pangilinan J."/>
            <person name="Riley R."/>
            <person name="Labutti K."/>
            <person name="Andreopoulos B."/>
            <person name="Lipzen A."/>
            <person name="Chen C."/>
            <person name="Yanf M."/>
            <person name="Daum C."/>
            <person name="Ng V."/>
            <person name="Clum A."/>
            <person name="Steindorff A."/>
            <person name="Ohm R."/>
            <person name="Martin F."/>
            <person name="Silar P."/>
            <person name="Natvig D."/>
            <person name="Lalanne C."/>
            <person name="Gautier V."/>
            <person name="Ament-Velasquez S.L."/>
            <person name="Kruys A."/>
            <person name="Hutchinson M.I."/>
            <person name="Powell A.J."/>
            <person name="Barry K."/>
            <person name="Miller A.N."/>
            <person name="Grigoriev I.V."/>
            <person name="Debuchy R."/>
            <person name="Gladieux P."/>
            <person name="Thoren M.H."/>
            <person name="Johannesson H."/>
        </authorList>
    </citation>
    <scope>NUCLEOTIDE SEQUENCE</scope>
    <source>
        <strain evidence="2">PSN4</strain>
    </source>
</reference>
<feature type="region of interest" description="Disordered" evidence="1">
    <location>
        <begin position="157"/>
        <end position="192"/>
    </location>
</feature>
<comment type="caution">
    <text evidence="2">The sequence shown here is derived from an EMBL/GenBank/DDBJ whole genome shotgun (WGS) entry which is preliminary data.</text>
</comment>
<dbReference type="AlphaFoldDB" id="A0AAJ0BC34"/>
<accession>A0AAJ0BC34</accession>
<evidence type="ECO:0000256" key="1">
    <source>
        <dbReference type="SAM" id="MobiDB-lite"/>
    </source>
</evidence>
<feature type="region of interest" description="Disordered" evidence="1">
    <location>
        <begin position="89"/>
        <end position="126"/>
    </location>
</feature>
<organism evidence="2 3">
    <name type="scientific">Echria macrotheca</name>
    <dbReference type="NCBI Taxonomy" id="438768"/>
    <lineage>
        <taxon>Eukaryota</taxon>
        <taxon>Fungi</taxon>
        <taxon>Dikarya</taxon>
        <taxon>Ascomycota</taxon>
        <taxon>Pezizomycotina</taxon>
        <taxon>Sordariomycetes</taxon>
        <taxon>Sordariomycetidae</taxon>
        <taxon>Sordariales</taxon>
        <taxon>Schizotheciaceae</taxon>
        <taxon>Echria</taxon>
    </lineage>
</organism>